<dbReference type="InterPro" id="IPR036615">
    <property type="entry name" value="Mur_ligase_C_dom_sf"/>
</dbReference>
<protein>
    <submittedName>
        <fullName evidence="12">UDP-N-acetylmuramate: L-alanyl-gamma-D-glutamyl-meso-diaminopimelate ligase</fullName>
    </submittedName>
</protein>
<dbReference type="GO" id="GO:0016881">
    <property type="term" value="F:acid-amino acid ligase activity"/>
    <property type="evidence" value="ECO:0007669"/>
    <property type="project" value="InterPro"/>
</dbReference>
<dbReference type="SUPFAM" id="SSF51984">
    <property type="entry name" value="MurCD N-terminal domain"/>
    <property type="match status" value="1"/>
</dbReference>
<dbReference type="GO" id="GO:0008360">
    <property type="term" value="P:regulation of cell shape"/>
    <property type="evidence" value="ECO:0007669"/>
    <property type="project" value="UniProtKB-KW"/>
</dbReference>
<gene>
    <name evidence="12" type="ORF">SAMN05421740_102130</name>
</gene>
<evidence type="ECO:0000259" key="9">
    <source>
        <dbReference type="Pfam" id="PF01225"/>
    </source>
</evidence>
<feature type="domain" description="Mur ligase N-terminal catalytic" evidence="9">
    <location>
        <begin position="3"/>
        <end position="100"/>
    </location>
</feature>
<dbReference type="SUPFAM" id="SSF53623">
    <property type="entry name" value="MurD-like peptide ligases, catalytic domain"/>
    <property type="match status" value="1"/>
</dbReference>
<keyword evidence="13" id="KW-1185">Reference proteome</keyword>
<dbReference type="GO" id="GO:0005524">
    <property type="term" value="F:ATP binding"/>
    <property type="evidence" value="ECO:0007669"/>
    <property type="project" value="UniProtKB-KW"/>
</dbReference>
<evidence type="ECO:0000313" key="13">
    <source>
        <dbReference type="Proteomes" id="UP000198916"/>
    </source>
</evidence>
<accession>A0A1H7I682</accession>
<dbReference type="InterPro" id="IPR004101">
    <property type="entry name" value="Mur_ligase_C"/>
</dbReference>
<keyword evidence="2" id="KW-0132">Cell division</keyword>
<dbReference type="Gene3D" id="3.40.50.720">
    <property type="entry name" value="NAD(P)-binding Rossmann-like Domain"/>
    <property type="match status" value="1"/>
</dbReference>
<sequence length="452" mass="51508">MRVHFIAIGGSIMHNLAIALAKKGYMVSGSDDHIYEPSRTNLAKEGLLPKPGWDQAHITADIDAVVLGMHAKADNPELLKAQEMGIRIYSYPEFIYEQTRDKMRVVIGGSHGKTTITSIIMHVLKSIGRDFDYLVGAKLDEFEYMVRLTKDAPLMIIEGDEYLASPIDQRPKFHLYRPHIALISGIAWDHVNVFPTFENYVTQFRLFIKSIEPKGTLVYNKEDKKLQELVFDDQSKINKHGYRTPEYTINKGVTYMHTYMGDVPLQVFGRHNLSNIAAAFTVCEWLGVEREAFYQAIKQFKGASRRLEYVASNNDSVVYQDFAHTPTKLKASIHALKEQFPTKALVAIIELHTYSSLNKAYLNEYKDTMREAEYPAVFINQDALKQKNAEAISEDTLKKAFNQPDLVYFSSIESMKQYLQETESDGKNLLFMSSGNYGGVNLVNFADKFLYK</sequence>
<dbReference type="Pfam" id="PF08245">
    <property type="entry name" value="Mur_ligase_M"/>
    <property type="match status" value="1"/>
</dbReference>
<evidence type="ECO:0000259" key="11">
    <source>
        <dbReference type="Pfam" id="PF08245"/>
    </source>
</evidence>
<reference evidence="13" key="1">
    <citation type="submission" date="2016-10" db="EMBL/GenBank/DDBJ databases">
        <authorList>
            <person name="Varghese N."/>
            <person name="Submissions S."/>
        </authorList>
    </citation>
    <scope>NUCLEOTIDE SEQUENCE [LARGE SCALE GENOMIC DNA]</scope>
    <source>
        <strain evidence="13">Jip14</strain>
    </source>
</reference>
<dbReference type="InterPro" id="IPR013221">
    <property type="entry name" value="Mur_ligase_cen"/>
</dbReference>
<dbReference type="GO" id="GO:0051301">
    <property type="term" value="P:cell division"/>
    <property type="evidence" value="ECO:0007669"/>
    <property type="project" value="UniProtKB-KW"/>
</dbReference>
<name>A0A1H7I682_9SPHI</name>
<dbReference type="EMBL" id="FNZR01000002">
    <property type="protein sequence ID" value="SEK57854.1"/>
    <property type="molecule type" value="Genomic_DNA"/>
</dbReference>
<keyword evidence="5" id="KW-0133">Cell shape</keyword>
<evidence type="ECO:0000256" key="2">
    <source>
        <dbReference type="ARBA" id="ARBA00022618"/>
    </source>
</evidence>
<keyword evidence="7" id="KW-0131">Cell cycle</keyword>
<dbReference type="PANTHER" id="PTHR43445:SF5">
    <property type="entry name" value="UDP-N-ACETYLMURAMATE--L-ALANYL-GAMMA-D-GLUTAMYL-MESO-2,6-DIAMINOHEPTANDIOATE LIGASE"/>
    <property type="match status" value="1"/>
</dbReference>
<evidence type="ECO:0000259" key="10">
    <source>
        <dbReference type="Pfam" id="PF02875"/>
    </source>
</evidence>
<keyword evidence="6" id="KW-0573">Peptidoglycan synthesis</keyword>
<feature type="domain" description="Mur ligase C-terminal" evidence="10">
    <location>
        <begin position="305"/>
        <end position="435"/>
    </location>
</feature>
<dbReference type="OrthoDB" id="9804126at2"/>
<evidence type="ECO:0000256" key="6">
    <source>
        <dbReference type="ARBA" id="ARBA00022984"/>
    </source>
</evidence>
<dbReference type="SUPFAM" id="SSF53244">
    <property type="entry name" value="MurD-like peptide ligases, peptide-binding domain"/>
    <property type="match status" value="1"/>
</dbReference>
<keyword evidence="8" id="KW-0961">Cell wall biogenesis/degradation</keyword>
<dbReference type="Pfam" id="PF01225">
    <property type="entry name" value="Mur_ligase"/>
    <property type="match status" value="1"/>
</dbReference>
<keyword evidence="4" id="KW-0067">ATP-binding</keyword>
<dbReference type="InterPro" id="IPR000713">
    <property type="entry name" value="Mur_ligase_N"/>
</dbReference>
<dbReference type="STRING" id="332977.SAMN05421740_102130"/>
<evidence type="ECO:0000256" key="8">
    <source>
        <dbReference type="ARBA" id="ARBA00023316"/>
    </source>
</evidence>
<dbReference type="Proteomes" id="UP000198916">
    <property type="component" value="Unassembled WGS sequence"/>
</dbReference>
<keyword evidence="3" id="KW-0547">Nucleotide-binding</keyword>
<dbReference type="Gene3D" id="3.40.1190.10">
    <property type="entry name" value="Mur-like, catalytic domain"/>
    <property type="match status" value="1"/>
</dbReference>
<evidence type="ECO:0000256" key="4">
    <source>
        <dbReference type="ARBA" id="ARBA00022840"/>
    </source>
</evidence>
<evidence type="ECO:0000313" key="12">
    <source>
        <dbReference type="EMBL" id="SEK57854.1"/>
    </source>
</evidence>
<feature type="domain" description="Mur ligase central" evidence="11">
    <location>
        <begin position="107"/>
        <end position="282"/>
    </location>
</feature>
<dbReference type="InterPro" id="IPR050061">
    <property type="entry name" value="MurCDEF_pg_biosynth"/>
</dbReference>
<dbReference type="GO" id="GO:0071555">
    <property type="term" value="P:cell wall organization"/>
    <property type="evidence" value="ECO:0007669"/>
    <property type="project" value="UniProtKB-KW"/>
</dbReference>
<dbReference type="RefSeq" id="WP_090603195.1">
    <property type="nucleotide sequence ID" value="NZ_FNZR01000002.1"/>
</dbReference>
<dbReference type="PANTHER" id="PTHR43445">
    <property type="entry name" value="UDP-N-ACETYLMURAMATE--L-ALANINE LIGASE-RELATED"/>
    <property type="match status" value="1"/>
</dbReference>
<dbReference type="Pfam" id="PF02875">
    <property type="entry name" value="Mur_ligase_C"/>
    <property type="match status" value="1"/>
</dbReference>
<keyword evidence="1 12" id="KW-0436">Ligase</keyword>
<proteinExistence type="predicted"/>
<evidence type="ECO:0000256" key="1">
    <source>
        <dbReference type="ARBA" id="ARBA00022598"/>
    </source>
</evidence>
<evidence type="ECO:0000256" key="3">
    <source>
        <dbReference type="ARBA" id="ARBA00022741"/>
    </source>
</evidence>
<evidence type="ECO:0000256" key="7">
    <source>
        <dbReference type="ARBA" id="ARBA00023306"/>
    </source>
</evidence>
<evidence type="ECO:0000256" key="5">
    <source>
        <dbReference type="ARBA" id="ARBA00022960"/>
    </source>
</evidence>
<organism evidence="12 13">
    <name type="scientific">Parapedobacter koreensis</name>
    <dbReference type="NCBI Taxonomy" id="332977"/>
    <lineage>
        <taxon>Bacteria</taxon>
        <taxon>Pseudomonadati</taxon>
        <taxon>Bacteroidota</taxon>
        <taxon>Sphingobacteriia</taxon>
        <taxon>Sphingobacteriales</taxon>
        <taxon>Sphingobacteriaceae</taxon>
        <taxon>Parapedobacter</taxon>
    </lineage>
</organism>
<dbReference type="InterPro" id="IPR036565">
    <property type="entry name" value="Mur-like_cat_sf"/>
</dbReference>
<dbReference type="GO" id="GO:0009252">
    <property type="term" value="P:peptidoglycan biosynthetic process"/>
    <property type="evidence" value="ECO:0007669"/>
    <property type="project" value="UniProtKB-KW"/>
</dbReference>
<dbReference type="Gene3D" id="3.90.190.20">
    <property type="entry name" value="Mur ligase, C-terminal domain"/>
    <property type="match status" value="1"/>
</dbReference>
<dbReference type="AlphaFoldDB" id="A0A1H7I682"/>